<feature type="domain" description="Calx-beta" evidence="4">
    <location>
        <begin position="492"/>
        <end position="546"/>
    </location>
</feature>
<evidence type="ECO:0000256" key="1">
    <source>
        <dbReference type="ARBA" id="ARBA00022729"/>
    </source>
</evidence>
<evidence type="ECO:0000256" key="3">
    <source>
        <dbReference type="ARBA" id="ARBA00022837"/>
    </source>
</evidence>
<keyword evidence="3" id="KW-0106">Calcium</keyword>
<dbReference type="InterPro" id="IPR003644">
    <property type="entry name" value="Calx_beta"/>
</dbReference>
<dbReference type="KEGG" id="mgk:FSB76_02605"/>
<accession>A0A5B8VTG0</accession>
<keyword evidence="1" id="KW-0732">Signal</keyword>
<dbReference type="AlphaFoldDB" id="A0A5B8VTG0"/>
<evidence type="ECO:0000313" key="5">
    <source>
        <dbReference type="EMBL" id="QEC74887.1"/>
    </source>
</evidence>
<dbReference type="RefSeq" id="WP_147052045.1">
    <property type="nucleotide sequence ID" value="NZ_CP042437.1"/>
</dbReference>
<dbReference type="Pfam" id="PF03160">
    <property type="entry name" value="Calx-beta"/>
    <property type="match status" value="1"/>
</dbReference>
<sequence>MIILKALKVAIWLLILPVCVFAQVKYQQSTLLGFAEDSGAGIFDIDNAGNAYVVMSSRYDINFGGKLFDRHAASDYSVVGKLNAAGKVMWSRTLSAVTGFDQIYDLKVDKNENVYISGAGGGITLDDGTVLQSGLFLIKLDKNGKTSWGIISDGYRDPEITGPLALAPDGVFWSAIFYDNLKIQGYSINAFYPNTTTPEGIVAKVTSAGKITAVYHDPARGSIPQIMVSSNNGLATVIMSRGGIPKNQVVLDANCQVVSDKPWLIYGDFPLPVRAAGSGYQMLTNIYNDTPNGLAYNGFYDYSFDDKLNTISATRVFADKENLGLIYGTLKFNDQYFITLPKTCCFGYNFDWFLADGKGNYNLLPDDNIGAFGDDPITRTYVKMVGDTLNMLVRHLSYYTTDYTFNGKHYSTPSNLDESYFWCKYLYDDADSCKKVHASVLKNGIEGSQDVILHLALPRSCPAGEDIAVKLSQKDPSLNQNDFVLPATAVIKKGDTSTNVTVKVINDEVVENTETFTANLDIGANAAGYKLATGSTTRDFTIADDDNTPANRIYTISYTPQITEGASGLITVSLPAGTLLSVPLSFNFLPLADPFAALPGADYTPIAITIPAGQNSVQFKVDAKTDNLIEGDEFINGLLSPVLNDLGTFTTANDAIRIKINDLNNTVANRVILVTPVTDTLKEGGNIAYGFNLLQPNKLVRQLPVQTVQTRWFTPLQQSQNDILIDTPSVAASFNITYPDDNIISKNRRVKLTLTANDAHTGSFQFLWKGQLTDSLSVVAVDNDQDYKYLEISPLSLTIPEGKSADVTLQIPGGRYFEYDIAIAYKWGGTDISTDQRIIMPQGSVTIPVGQNKISINMPVADDQKINEFNDRLIEFNAIAGSDGSTVAISPQNTVAVKIIDDDLGVLKIPNIFTPNGDGANDTWVIPNLSFDAQCKVTVYNRFGAIVFNSIGYANPWDGKTNSGSVPAATYYYIINSRGKKFSGNVTVLR</sequence>
<name>A0A5B8VTG0_9SPHI</name>
<dbReference type="GO" id="GO:0016020">
    <property type="term" value="C:membrane"/>
    <property type="evidence" value="ECO:0007669"/>
    <property type="project" value="InterPro"/>
</dbReference>
<dbReference type="Proteomes" id="UP000321362">
    <property type="component" value="Chromosome"/>
</dbReference>
<dbReference type="EMBL" id="CP042437">
    <property type="protein sequence ID" value="QEC74887.1"/>
    <property type="molecule type" value="Genomic_DNA"/>
</dbReference>
<keyword evidence="2" id="KW-0677">Repeat</keyword>
<dbReference type="Gene3D" id="2.60.40.2030">
    <property type="match status" value="2"/>
</dbReference>
<dbReference type="NCBIfam" id="TIGR04131">
    <property type="entry name" value="Bac_Flav_CTERM"/>
    <property type="match status" value="1"/>
</dbReference>
<gene>
    <name evidence="5" type="ORF">FSB76_02605</name>
</gene>
<evidence type="ECO:0000256" key="2">
    <source>
        <dbReference type="ARBA" id="ARBA00022737"/>
    </source>
</evidence>
<evidence type="ECO:0000313" key="6">
    <source>
        <dbReference type="Proteomes" id="UP000321362"/>
    </source>
</evidence>
<protein>
    <submittedName>
        <fullName evidence="5">T9SS type B sorting domain-containing protein</fullName>
    </submittedName>
</protein>
<dbReference type="GO" id="GO:0007154">
    <property type="term" value="P:cell communication"/>
    <property type="evidence" value="ECO:0007669"/>
    <property type="project" value="InterPro"/>
</dbReference>
<proteinExistence type="predicted"/>
<keyword evidence="6" id="KW-1185">Reference proteome</keyword>
<reference evidence="5 6" key="1">
    <citation type="journal article" date="2013" name="J. Microbiol.">
        <title>Mucilaginibacter ginsenosidivorax sp. nov., with ginsenoside converting activity isolated from sediment.</title>
        <authorList>
            <person name="Kim J.K."/>
            <person name="Choi T.E."/>
            <person name="Liu Q.M."/>
            <person name="Park H.Y."/>
            <person name="Yi T.H."/>
            <person name="Yoon M.H."/>
            <person name="Kim S.C."/>
            <person name="Im W.T."/>
        </authorList>
    </citation>
    <scope>NUCLEOTIDE SEQUENCE [LARGE SCALE GENOMIC DNA]</scope>
    <source>
        <strain evidence="5 6">KHI28</strain>
    </source>
</reference>
<evidence type="ECO:0000259" key="4">
    <source>
        <dbReference type="Pfam" id="PF03160"/>
    </source>
</evidence>
<organism evidence="5 6">
    <name type="scientific">Mucilaginibacter ginsenosidivorax</name>
    <dbReference type="NCBI Taxonomy" id="862126"/>
    <lineage>
        <taxon>Bacteria</taxon>
        <taxon>Pseudomonadati</taxon>
        <taxon>Bacteroidota</taxon>
        <taxon>Sphingobacteriia</taxon>
        <taxon>Sphingobacteriales</taxon>
        <taxon>Sphingobacteriaceae</taxon>
        <taxon>Mucilaginibacter</taxon>
    </lineage>
</organism>
<dbReference type="InterPro" id="IPR038081">
    <property type="entry name" value="CalX-like_sf"/>
</dbReference>
<dbReference type="InterPro" id="IPR026341">
    <property type="entry name" value="T9SS_type_B"/>
</dbReference>
<dbReference type="Pfam" id="PF13585">
    <property type="entry name" value="CHU_C"/>
    <property type="match status" value="1"/>
</dbReference>
<dbReference type="SUPFAM" id="SSF141072">
    <property type="entry name" value="CalX-like"/>
    <property type="match status" value="2"/>
</dbReference>
<dbReference type="SUPFAM" id="SSF101898">
    <property type="entry name" value="NHL repeat"/>
    <property type="match status" value="1"/>
</dbReference>
<dbReference type="OrthoDB" id="1652165at2"/>